<dbReference type="InterPro" id="IPR013120">
    <property type="entry name" value="FAR_NAD-bd"/>
</dbReference>
<dbReference type="AlphaFoldDB" id="A0A075R2E1"/>
<dbReference type="STRING" id="1042163.BRLA_c017000"/>
<dbReference type="InterPro" id="IPR009081">
    <property type="entry name" value="PP-bd_ACP"/>
</dbReference>
<dbReference type="eggNOG" id="COG1020">
    <property type="taxonomic scope" value="Bacteria"/>
</dbReference>
<dbReference type="KEGG" id="blr:BRLA_c017000"/>
<dbReference type="CDD" id="cd05235">
    <property type="entry name" value="SDR_e1"/>
    <property type="match status" value="1"/>
</dbReference>
<dbReference type="Gene3D" id="3.40.50.980">
    <property type="match status" value="2"/>
</dbReference>
<dbReference type="Pfam" id="PF13193">
    <property type="entry name" value="AMP-binding_C"/>
    <property type="match status" value="1"/>
</dbReference>
<keyword evidence="7" id="KW-1185">Reference proteome</keyword>
<dbReference type="PROSITE" id="PS00012">
    <property type="entry name" value="PHOSPHOPANTETHEINE"/>
    <property type="match status" value="1"/>
</dbReference>
<dbReference type="SUPFAM" id="SSF56801">
    <property type="entry name" value="Acetyl-CoA synthetase-like"/>
    <property type="match status" value="1"/>
</dbReference>
<dbReference type="InterPro" id="IPR010080">
    <property type="entry name" value="Thioester_reductase-like_dom"/>
</dbReference>
<feature type="domain" description="Carrier" evidence="5">
    <location>
        <begin position="732"/>
        <end position="806"/>
    </location>
</feature>
<dbReference type="GO" id="GO:0017000">
    <property type="term" value="P:antibiotic biosynthetic process"/>
    <property type="evidence" value="ECO:0007669"/>
    <property type="project" value="UniProtKB-KW"/>
</dbReference>
<reference evidence="6 7" key="1">
    <citation type="journal article" date="2011" name="J. Bacteriol.">
        <title>Genome sequence of Brevibacillus laterosporus LMG 15441, a pathogen of invertebrates.</title>
        <authorList>
            <person name="Djukic M."/>
            <person name="Poehlein A."/>
            <person name="Thurmer A."/>
            <person name="Daniel R."/>
        </authorList>
    </citation>
    <scope>NUCLEOTIDE SEQUENCE [LARGE SCALE GENOMIC DNA]</scope>
    <source>
        <strain evidence="6 7">LMG 15441</strain>
    </source>
</reference>
<dbReference type="Pfam" id="PF07993">
    <property type="entry name" value="NAD_binding_4"/>
    <property type="match status" value="1"/>
</dbReference>
<dbReference type="InterPro" id="IPR000873">
    <property type="entry name" value="AMP-dep_synth/lig_dom"/>
</dbReference>
<keyword evidence="3" id="KW-0597">Phosphoprotein</keyword>
<dbReference type="FunFam" id="3.40.50.980:FF:000001">
    <property type="entry name" value="Non-ribosomal peptide synthetase"/>
    <property type="match status" value="1"/>
</dbReference>
<evidence type="ECO:0000313" key="7">
    <source>
        <dbReference type="Proteomes" id="UP000005850"/>
    </source>
</evidence>
<dbReference type="PANTHER" id="PTHR44845:SF7">
    <property type="entry name" value="PLIPASTATIN SYNTHASE SUBUNIT D"/>
    <property type="match status" value="1"/>
</dbReference>
<dbReference type="InterPro" id="IPR036736">
    <property type="entry name" value="ACP-like_sf"/>
</dbReference>
<dbReference type="EMBL" id="CP007806">
    <property type="protein sequence ID" value="AIG26024.1"/>
    <property type="molecule type" value="Genomic_DNA"/>
</dbReference>
<dbReference type="InterPro" id="IPR006162">
    <property type="entry name" value="Ppantetheine_attach_site"/>
</dbReference>
<dbReference type="PIRSF" id="PIRSF001617">
    <property type="entry name" value="Alpha-AR"/>
    <property type="match status" value="1"/>
</dbReference>
<evidence type="ECO:0000259" key="5">
    <source>
        <dbReference type="PROSITE" id="PS50075"/>
    </source>
</evidence>
<dbReference type="InterPro" id="IPR025110">
    <property type="entry name" value="AMP-bd_C"/>
</dbReference>
<dbReference type="Gene3D" id="3.40.50.720">
    <property type="entry name" value="NAD(P)-binding Rossmann-like Domain"/>
    <property type="match status" value="1"/>
</dbReference>
<dbReference type="PANTHER" id="PTHR44845">
    <property type="entry name" value="CARRIER DOMAIN-CONTAINING PROTEIN"/>
    <property type="match status" value="1"/>
</dbReference>
<protein>
    <submittedName>
        <fullName evidence="6">NRPS domain-containing protein LgrD</fullName>
    </submittedName>
</protein>
<dbReference type="SUPFAM" id="SSF52777">
    <property type="entry name" value="CoA-dependent acyltransferases"/>
    <property type="match status" value="1"/>
</dbReference>
<evidence type="ECO:0000256" key="4">
    <source>
        <dbReference type="ARBA" id="ARBA00023194"/>
    </source>
</evidence>
<dbReference type="InterPro" id="IPR010071">
    <property type="entry name" value="AA_adenyl_dom"/>
</dbReference>
<keyword evidence="2" id="KW-0596">Phosphopantetheine</keyword>
<organism evidence="6 7">
    <name type="scientific">Brevibacillus laterosporus LMG 15441</name>
    <dbReference type="NCBI Taxonomy" id="1042163"/>
    <lineage>
        <taxon>Bacteria</taxon>
        <taxon>Bacillati</taxon>
        <taxon>Bacillota</taxon>
        <taxon>Bacilli</taxon>
        <taxon>Bacillales</taxon>
        <taxon>Paenibacillaceae</taxon>
        <taxon>Brevibacillus</taxon>
    </lineage>
</organism>
<dbReference type="PROSITE" id="PS00455">
    <property type="entry name" value="AMP_BINDING"/>
    <property type="match status" value="1"/>
</dbReference>
<comment type="similarity">
    <text evidence="1">Belongs to the ATP-dependent AMP-binding enzyme family.</text>
</comment>
<dbReference type="Pfam" id="PF00501">
    <property type="entry name" value="AMP-binding"/>
    <property type="match status" value="1"/>
</dbReference>
<dbReference type="InterPro" id="IPR045851">
    <property type="entry name" value="AMP-bd_C_sf"/>
</dbReference>
<gene>
    <name evidence="6" type="ORF">BRLA_c017000</name>
</gene>
<dbReference type="CDD" id="cd05930">
    <property type="entry name" value="A_NRPS"/>
    <property type="match status" value="1"/>
</dbReference>
<dbReference type="PROSITE" id="PS50075">
    <property type="entry name" value="CARRIER"/>
    <property type="match status" value="1"/>
</dbReference>
<dbReference type="Gene3D" id="3.30.559.30">
    <property type="entry name" value="Nonribosomal peptide synthetase, condensation domain"/>
    <property type="match status" value="1"/>
</dbReference>
<dbReference type="HOGENOM" id="CLU_000022_2_17_9"/>
<dbReference type="NCBIfam" id="TIGR01733">
    <property type="entry name" value="AA-adenyl-dom"/>
    <property type="match status" value="1"/>
</dbReference>
<dbReference type="Gene3D" id="2.30.38.10">
    <property type="entry name" value="Luciferase, Domain 3"/>
    <property type="match status" value="1"/>
</dbReference>
<dbReference type="SUPFAM" id="SSF51735">
    <property type="entry name" value="NAD(P)-binding Rossmann-fold domains"/>
    <property type="match status" value="1"/>
</dbReference>
<dbReference type="Gene3D" id="3.30.300.30">
    <property type="match status" value="1"/>
</dbReference>
<sequence>MHNTPRYEPITFPLDNNRFGQITDTVTTRSSYDLTPYMTKLWEKGQEIHLLALYIMWLHRVSGTQQITLGTLSQEKWVPVAINVQQGMNYNDVLDQVETAWEHGTEDADASYSFHQFPSTFCLQQDSLMQIEAHTAAPLHAGITVNKAKASWEMYYDSNSFRQQTIDRFMEQMECLAEQAVLHPQTSFTAYPMLSEMEQKLYQSMNQTTEAFPAEKTILDVFQEIVEAHGERLALQTDETRYTYKQVDTASNRVATMLQEHGIKPGQYVSLFMERSIEASIAVLGILKAGAAYVPLDPHHPQERNAHIIQETNSHVVLSSLAYRDLVVQAIPKAQVLWMEDIEIYSDTAIKPAITPLHPAYVIFTSGSTGTPKGVILHHQGVVNYGVAVRKMMNVTEQDIFTQFITFSFDASVHELFGGLLNGVTLHFLTKEDRMDSISFARAVKRVGVTCIPGIPAAFFNQLVKTLPSTEADCFATVKSIGVGGELLAGEVVRSFQAKFSSDTIIYNLYGPTECTVTSTYHAVTKPVKADTTSIPIGKPLANYEIYLVNESYQLCPIGVPGEILISSVGISHGYLHMPEKTKEAFISDPFTPGSGKIFYKTGDLGRLLEDGEVEYLERKDFQVKIRGHRIEIGEIEERLATYPEIQSVTVIVKKDHDNQNTLVAFYTTNTQQEIDPALLQAFCSQKLPPYMIPAQFGYLPSMPIAPTGKIDRKKLATIELKPVTRTQTYIAPKTEVEQEIARVWEIGLGIERVGANDNFFEIGGHSLKIIEILVEIKPKYPLLKINDFFTHPTVQALAHRIEELSQEEQNTERTDSGLIESNLQTEEVLAEYPERLQTTKKVLRRNQHTFLLTGATGYLGSHLLNELLQTASGTIYCLVRGEDVQSATERLYQNYSFYFGDKLSRQLHSRVRVMIGDLQEVRLGLGKEDWHELVQNIDAIMHCGADVAHFGDSQHFYRVNVQSTETLLDLAREKQGIHFHYVSTIGIPEELSYAGKWHALRNADQVDYSIVLDNHYINSKWESEKLVMRAFEQEGIPVTIYRAGNLSSHSLSGAFQRNMETNAMYRMCRAMFLLGVAPHADWLVDFTPIDFAGKAIASLALQEEAVGAVFHIVNPEQIPYVELLKHFQSFGYQLSLVSQQEYEQWLFDGTKKNREGMELAITQLEGDGARNSNVRFACPKTTALLQKLQITCPTPTKTYFQAMVRHAIENGYFPMPTLAEPIC</sequence>
<evidence type="ECO:0000256" key="3">
    <source>
        <dbReference type="ARBA" id="ARBA00022553"/>
    </source>
</evidence>
<dbReference type="eggNOG" id="COG3320">
    <property type="taxonomic scope" value="Bacteria"/>
</dbReference>
<keyword evidence="4" id="KW-0045">Antibiotic biosynthesis</keyword>
<dbReference type="FunFam" id="3.40.50.12780:FF:000012">
    <property type="entry name" value="Non-ribosomal peptide synthetase"/>
    <property type="match status" value="1"/>
</dbReference>
<name>A0A075R2E1_BRELA</name>
<dbReference type="RefSeq" id="WP_041752028.1">
    <property type="nucleotide sequence ID" value="NZ_CP007806.1"/>
</dbReference>
<proteinExistence type="inferred from homology"/>
<accession>A0A075R2E1</accession>
<dbReference type="InterPro" id="IPR036291">
    <property type="entry name" value="NAD(P)-bd_dom_sf"/>
</dbReference>
<dbReference type="SUPFAM" id="SSF47336">
    <property type="entry name" value="ACP-like"/>
    <property type="match status" value="1"/>
</dbReference>
<evidence type="ECO:0000256" key="2">
    <source>
        <dbReference type="ARBA" id="ARBA00022450"/>
    </source>
</evidence>
<evidence type="ECO:0000313" key="6">
    <source>
        <dbReference type="EMBL" id="AIG26024.1"/>
    </source>
</evidence>
<dbReference type="NCBIfam" id="TIGR01746">
    <property type="entry name" value="Thioester-redct"/>
    <property type="match status" value="1"/>
</dbReference>
<dbReference type="Pfam" id="PF00550">
    <property type="entry name" value="PP-binding"/>
    <property type="match status" value="1"/>
</dbReference>
<dbReference type="Gene3D" id="1.10.1200.10">
    <property type="entry name" value="ACP-like"/>
    <property type="match status" value="1"/>
</dbReference>
<evidence type="ECO:0000256" key="1">
    <source>
        <dbReference type="ARBA" id="ARBA00006432"/>
    </source>
</evidence>
<dbReference type="Proteomes" id="UP000005850">
    <property type="component" value="Chromosome"/>
</dbReference>
<dbReference type="InterPro" id="IPR020845">
    <property type="entry name" value="AMP-binding_CS"/>
</dbReference>